<dbReference type="InterPro" id="IPR050378">
    <property type="entry name" value="Metallo-dep_Hydrolases_sf"/>
</dbReference>
<dbReference type="GeneID" id="130708511"/>
<dbReference type="Proteomes" id="UP001652580">
    <property type="component" value="Chromosome 6"/>
</dbReference>
<name>A0ABM3TSX8_BALAC</name>
<protein>
    <submittedName>
        <fullName evidence="2">Dihydropyrimidinase-related protein 3-like isoform X1</fullName>
    </submittedName>
</protein>
<dbReference type="RefSeq" id="XP_057405185.1">
    <property type="nucleotide sequence ID" value="XM_057549202.1"/>
</dbReference>
<keyword evidence="1" id="KW-1185">Reference proteome</keyword>
<dbReference type="Gene3D" id="2.30.40.10">
    <property type="entry name" value="Urease, subunit C, domain 1"/>
    <property type="match status" value="1"/>
</dbReference>
<sequence length="224" mass="24476">MAAPSRFLIRGGRVVNDDSSQVADVLVEDGVVRELGRDLLPPGDAPAGLRVLDAAGKLVLPGGIDTHTQFPFMGSRSVDDFYQRTKILLKIYWLLERCHYTPVIYTEAYCLVHSDWRASPSRSLLVKLHAAQNKPDITHYGKFVPGNHGDVMADKRCGLGGVSPNCEVKPAEFPVTALTSQCLAAPKPTTPGGKHFKSGDTEMTLYLPNSEREIARCHGCSNFI</sequence>
<dbReference type="InterPro" id="IPR011059">
    <property type="entry name" value="Metal-dep_hydrolase_composite"/>
</dbReference>
<dbReference type="Gene3D" id="3.20.20.140">
    <property type="entry name" value="Metal-dependent hydrolases"/>
    <property type="match status" value="1"/>
</dbReference>
<dbReference type="PANTHER" id="PTHR11647">
    <property type="entry name" value="HYDRANTOINASE/DIHYDROPYRIMIDINASE FAMILY MEMBER"/>
    <property type="match status" value="1"/>
</dbReference>
<gene>
    <name evidence="2" type="primary">LOC130708511</name>
</gene>
<evidence type="ECO:0000313" key="2">
    <source>
        <dbReference type="RefSeq" id="XP_057405185.1"/>
    </source>
</evidence>
<reference evidence="2" key="1">
    <citation type="submission" date="2025-08" db="UniProtKB">
        <authorList>
            <consortium name="RefSeq"/>
        </authorList>
    </citation>
    <scope>IDENTIFICATION</scope>
</reference>
<accession>A0ABM3TSX8</accession>
<proteinExistence type="predicted"/>
<evidence type="ECO:0000313" key="1">
    <source>
        <dbReference type="Proteomes" id="UP001652580"/>
    </source>
</evidence>
<dbReference type="PANTHER" id="PTHR11647:SF50">
    <property type="entry name" value="DIHYDROPYRIMIDINASE"/>
    <property type="match status" value="1"/>
</dbReference>
<dbReference type="SUPFAM" id="SSF51338">
    <property type="entry name" value="Composite domain of metallo-dependent hydrolases"/>
    <property type="match status" value="1"/>
</dbReference>
<organism evidence="1 2">
    <name type="scientific">Balaenoptera acutorostrata</name>
    <name type="common">Common minke whale</name>
    <name type="synonym">Balaena rostrata</name>
    <dbReference type="NCBI Taxonomy" id="9767"/>
    <lineage>
        <taxon>Eukaryota</taxon>
        <taxon>Metazoa</taxon>
        <taxon>Chordata</taxon>
        <taxon>Craniata</taxon>
        <taxon>Vertebrata</taxon>
        <taxon>Euteleostomi</taxon>
        <taxon>Mammalia</taxon>
        <taxon>Eutheria</taxon>
        <taxon>Laurasiatheria</taxon>
        <taxon>Artiodactyla</taxon>
        <taxon>Whippomorpha</taxon>
        <taxon>Cetacea</taxon>
        <taxon>Mysticeti</taxon>
        <taxon>Balaenopteridae</taxon>
        <taxon>Balaenoptera</taxon>
    </lineage>
</organism>